<evidence type="ECO:0000256" key="1">
    <source>
        <dbReference type="ARBA" id="ARBA00004651"/>
    </source>
</evidence>
<organism evidence="9 10">
    <name type="scientific">Pedobacter duraquae</name>
    <dbReference type="NCBI Taxonomy" id="425511"/>
    <lineage>
        <taxon>Bacteria</taxon>
        <taxon>Pseudomonadati</taxon>
        <taxon>Bacteroidota</taxon>
        <taxon>Sphingobacteriia</taxon>
        <taxon>Sphingobacteriales</taxon>
        <taxon>Sphingobacteriaceae</taxon>
        <taxon>Pedobacter</taxon>
    </lineage>
</organism>
<dbReference type="InterPro" id="IPR050250">
    <property type="entry name" value="Macrolide_Exporter_MacB"/>
</dbReference>
<feature type="transmembrane region" description="Helical" evidence="6">
    <location>
        <begin position="427"/>
        <end position="447"/>
    </location>
</feature>
<dbReference type="AlphaFoldDB" id="A0A4R6IR21"/>
<feature type="transmembrane region" description="Helical" evidence="6">
    <location>
        <begin position="715"/>
        <end position="737"/>
    </location>
</feature>
<evidence type="ECO:0000256" key="2">
    <source>
        <dbReference type="ARBA" id="ARBA00022475"/>
    </source>
</evidence>
<protein>
    <submittedName>
        <fullName evidence="9">ABC-type lipoprotein release transport system permease subunit</fullName>
    </submittedName>
</protein>
<evidence type="ECO:0000313" key="9">
    <source>
        <dbReference type="EMBL" id="TDO24850.1"/>
    </source>
</evidence>
<evidence type="ECO:0000259" key="7">
    <source>
        <dbReference type="Pfam" id="PF02687"/>
    </source>
</evidence>
<feature type="transmembrane region" description="Helical" evidence="6">
    <location>
        <begin position="674"/>
        <end position="695"/>
    </location>
</feature>
<keyword evidence="2" id="KW-1003">Cell membrane</keyword>
<keyword evidence="9" id="KW-0449">Lipoprotein</keyword>
<gene>
    <name evidence="9" type="ORF">CLV32_1143</name>
</gene>
<accession>A0A4R6IR21</accession>
<reference evidence="9 10" key="1">
    <citation type="submission" date="2019-03" db="EMBL/GenBank/DDBJ databases">
        <title>Genomic Encyclopedia of Archaeal and Bacterial Type Strains, Phase II (KMG-II): from individual species to whole genera.</title>
        <authorList>
            <person name="Goeker M."/>
        </authorList>
    </citation>
    <scope>NUCLEOTIDE SEQUENCE [LARGE SCALE GENOMIC DNA]</scope>
    <source>
        <strain evidence="9 10">DSM 19034</strain>
    </source>
</reference>
<keyword evidence="4 6" id="KW-1133">Transmembrane helix</keyword>
<sequence length="794" mass="88651">MFQLNFKIAWRNLWRNRSYTLINILGLSIGMAACMLIFLFISYQLHFDSNFQNSDRIYRFVTTWKYPGYDDFSKGIPLPLAGAVKNDLAGIDKSAVIIKRGGIIHVKDGAGTETFKSRVAFYYAEPEFFEIFSWGWLKGNPKMALSAPNTVALSASTAIQYFGNTENAIGKSLSIGNTINLKVTGVFEDAPVNSSFPLKIVISYTTFNSAKYVNWDGVNSAMEYYVLLKDGLNAVDMTQPVADFNKRHYDDTKILGHQRNILQSLNDIHFDQKYGSFAETSVSKKEIYGLGIIGLFLIFTACINFINLATAQAANRSKEVGVRKVMGGSRSQLVVQFLMETFVITCLSMLVGSVITELVIPGMSDLLNIHFSFFSEPRVYLFMLAMVLIVSLLAGFYPAMIISGYSPALAIKNKITVNAGALGLRRVLVVLQFAITIILLISTLFIMQQMAYVRDKPLGFNADAVAMLGLPSDSLSQSRYNTFKQRATQIPGVSMLSLCQAPPSSDNITTSDFSYKGKRNQDFELRQAKADDNYFDVFDLHIIAGKKFGKNAEQDFAVVNETFVRKMGISDPQAVIGQILNTNGHDMVITGVVKDFNDLSLKENISPLVIYPQESDYYAVAVKLSGSEIMPAMKKLESLWNSTFPEYVYNSSFLKEDLNGFYESERLMGMLFKIAEGVIVFISLIGLFGLISFVAAQRTREVAIRKVLGASSVELVRLLNSSFINMVFIANFVAWPLAYLFVSRWLETFAYRIELSVWPFVYAFIVSMGITVLTVSLKSYKTATANTIDALKYE</sequence>
<comment type="subcellular location">
    <subcellularLocation>
        <location evidence="1">Cell membrane</location>
        <topology evidence="1">Multi-pass membrane protein</topology>
    </subcellularLocation>
</comment>
<dbReference type="OrthoDB" id="1451596at2"/>
<evidence type="ECO:0000256" key="5">
    <source>
        <dbReference type="ARBA" id="ARBA00023136"/>
    </source>
</evidence>
<feature type="transmembrane region" description="Helical" evidence="6">
    <location>
        <begin position="333"/>
        <end position="360"/>
    </location>
</feature>
<feature type="transmembrane region" description="Helical" evidence="6">
    <location>
        <begin position="757"/>
        <end position="777"/>
    </location>
</feature>
<feature type="domain" description="MacB-like periplasmic core" evidence="8">
    <location>
        <begin position="434"/>
        <end position="627"/>
    </location>
</feature>
<dbReference type="EMBL" id="SNWM01000001">
    <property type="protein sequence ID" value="TDO24850.1"/>
    <property type="molecule type" value="Genomic_DNA"/>
</dbReference>
<dbReference type="PANTHER" id="PTHR30572">
    <property type="entry name" value="MEMBRANE COMPONENT OF TRANSPORTER-RELATED"/>
    <property type="match status" value="1"/>
</dbReference>
<feature type="transmembrane region" description="Helical" evidence="6">
    <location>
        <begin position="21"/>
        <end position="43"/>
    </location>
</feature>
<comment type="caution">
    <text evidence="9">The sequence shown here is derived from an EMBL/GenBank/DDBJ whole genome shotgun (WGS) entry which is preliminary data.</text>
</comment>
<keyword evidence="10" id="KW-1185">Reference proteome</keyword>
<dbReference type="RefSeq" id="WP_133553197.1">
    <property type="nucleotide sequence ID" value="NZ_SNWM01000001.1"/>
</dbReference>
<keyword evidence="3 6" id="KW-0812">Transmembrane</keyword>
<keyword evidence="5 6" id="KW-0472">Membrane</keyword>
<feature type="domain" description="ABC3 transporter permease C-terminal" evidence="7">
    <location>
        <begin position="292"/>
        <end position="407"/>
    </location>
</feature>
<evidence type="ECO:0000313" key="10">
    <source>
        <dbReference type="Proteomes" id="UP000295499"/>
    </source>
</evidence>
<proteinExistence type="predicted"/>
<dbReference type="Pfam" id="PF02687">
    <property type="entry name" value="FtsX"/>
    <property type="match status" value="2"/>
</dbReference>
<dbReference type="Proteomes" id="UP000295499">
    <property type="component" value="Unassembled WGS sequence"/>
</dbReference>
<dbReference type="PROSITE" id="PS51257">
    <property type="entry name" value="PROKAR_LIPOPROTEIN"/>
    <property type="match status" value="1"/>
</dbReference>
<dbReference type="GO" id="GO:0005886">
    <property type="term" value="C:plasma membrane"/>
    <property type="evidence" value="ECO:0007669"/>
    <property type="project" value="UniProtKB-SubCell"/>
</dbReference>
<dbReference type="GO" id="GO:0022857">
    <property type="term" value="F:transmembrane transporter activity"/>
    <property type="evidence" value="ECO:0007669"/>
    <property type="project" value="TreeGrafter"/>
</dbReference>
<dbReference type="InterPro" id="IPR003838">
    <property type="entry name" value="ABC3_permease_C"/>
</dbReference>
<dbReference type="Pfam" id="PF12704">
    <property type="entry name" value="MacB_PCD"/>
    <property type="match status" value="2"/>
</dbReference>
<evidence type="ECO:0000256" key="6">
    <source>
        <dbReference type="SAM" id="Phobius"/>
    </source>
</evidence>
<dbReference type="PANTHER" id="PTHR30572:SF18">
    <property type="entry name" value="ABC-TYPE MACROLIDE FAMILY EXPORT SYSTEM PERMEASE COMPONENT 2"/>
    <property type="match status" value="1"/>
</dbReference>
<feature type="transmembrane region" description="Helical" evidence="6">
    <location>
        <begin position="287"/>
        <end position="309"/>
    </location>
</feature>
<dbReference type="InterPro" id="IPR025857">
    <property type="entry name" value="MacB_PCD"/>
</dbReference>
<feature type="domain" description="ABC3 transporter permease C-terminal" evidence="7">
    <location>
        <begin position="678"/>
        <end position="786"/>
    </location>
</feature>
<evidence type="ECO:0000256" key="4">
    <source>
        <dbReference type="ARBA" id="ARBA00022989"/>
    </source>
</evidence>
<evidence type="ECO:0000256" key="3">
    <source>
        <dbReference type="ARBA" id="ARBA00022692"/>
    </source>
</evidence>
<feature type="transmembrane region" description="Helical" evidence="6">
    <location>
        <begin position="380"/>
        <end position="406"/>
    </location>
</feature>
<name>A0A4R6IR21_9SPHI</name>
<feature type="domain" description="MacB-like periplasmic core" evidence="8">
    <location>
        <begin position="20"/>
        <end position="234"/>
    </location>
</feature>
<evidence type="ECO:0000259" key="8">
    <source>
        <dbReference type="Pfam" id="PF12704"/>
    </source>
</evidence>